<keyword evidence="8" id="KW-0449">Lipoprotein</keyword>
<evidence type="ECO:0000256" key="2">
    <source>
        <dbReference type="ARBA" id="ARBA00022475"/>
    </source>
</evidence>
<keyword evidence="6" id="KW-1015">Disulfide bond</keyword>
<dbReference type="Pfam" id="PF00021">
    <property type="entry name" value="UPAR_LY6"/>
    <property type="match status" value="1"/>
</dbReference>
<dbReference type="EMBL" id="JAHKSW010000014">
    <property type="protein sequence ID" value="KAG7324625.1"/>
    <property type="molecule type" value="Genomic_DNA"/>
</dbReference>
<dbReference type="SUPFAM" id="SSF57302">
    <property type="entry name" value="Snake toxin-like"/>
    <property type="match status" value="1"/>
</dbReference>
<protein>
    <recommendedName>
        <fullName evidence="11">UPAR/Ly6 domain-containing protein</fullName>
    </recommendedName>
</protein>
<evidence type="ECO:0000256" key="9">
    <source>
        <dbReference type="ARBA" id="ARBA00029446"/>
    </source>
</evidence>
<comment type="subcellular location">
    <subcellularLocation>
        <location evidence="1">Cell membrane</location>
        <topology evidence="1">Lipid-anchor</topology>
        <topology evidence="1">GPI-anchor</topology>
    </subcellularLocation>
</comment>
<dbReference type="GO" id="GO:0005886">
    <property type="term" value="C:plasma membrane"/>
    <property type="evidence" value="ECO:0007669"/>
    <property type="project" value="UniProtKB-SubCell"/>
</dbReference>
<feature type="chain" id="PRO_5038636595" description="UPAR/Ly6 domain-containing protein" evidence="10">
    <location>
        <begin position="21"/>
        <end position="129"/>
    </location>
</feature>
<keyword evidence="2" id="KW-1003">Cell membrane</keyword>
<evidence type="ECO:0000313" key="13">
    <source>
        <dbReference type="Proteomes" id="UP000824219"/>
    </source>
</evidence>
<evidence type="ECO:0000256" key="7">
    <source>
        <dbReference type="ARBA" id="ARBA00023180"/>
    </source>
</evidence>
<sequence length="129" mass="13637">MSKILVGIFAVALCFTLGYTLECYKCGIGIWDLCITTKQTCSSNQQCFIGKGTAGSLVPVRMSGCLDVADCNKTSDVTFPSSSNNSIYKMTKTCCNTDLCNTAAPLANTHTLTLAMASLATLLLTKVLG</sequence>
<organism evidence="12 13">
    <name type="scientific">Hemibagrus wyckioides</name>
    <dbReference type="NCBI Taxonomy" id="337641"/>
    <lineage>
        <taxon>Eukaryota</taxon>
        <taxon>Metazoa</taxon>
        <taxon>Chordata</taxon>
        <taxon>Craniata</taxon>
        <taxon>Vertebrata</taxon>
        <taxon>Euteleostomi</taxon>
        <taxon>Actinopterygii</taxon>
        <taxon>Neopterygii</taxon>
        <taxon>Teleostei</taxon>
        <taxon>Ostariophysi</taxon>
        <taxon>Siluriformes</taxon>
        <taxon>Bagridae</taxon>
        <taxon>Hemibagrus</taxon>
    </lineage>
</organism>
<evidence type="ECO:0000256" key="3">
    <source>
        <dbReference type="ARBA" id="ARBA00022622"/>
    </source>
</evidence>
<name>A0A9D3NM56_9TELE</name>
<dbReference type="Gene3D" id="2.10.60.10">
    <property type="entry name" value="CD59"/>
    <property type="match status" value="1"/>
</dbReference>
<keyword evidence="5" id="KW-0472">Membrane</keyword>
<keyword evidence="13" id="KW-1185">Reference proteome</keyword>
<dbReference type="InterPro" id="IPR045860">
    <property type="entry name" value="Snake_toxin-like_sf"/>
</dbReference>
<dbReference type="OrthoDB" id="5962859at2759"/>
<accession>A0A9D3NM56</accession>
<evidence type="ECO:0000256" key="1">
    <source>
        <dbReference type="ARBA" id="ARBA00004609"/>
    </source>
</evidence>
<evidence type="ECO:0000256" key="4">
    <source>
        <dbReference type="ARBA" id="ARBA00022729"/>
    </source>
</evidence>
<dbReference type="GO" id="GO:0035036">
    <property type="term" value="P:sperm-egg recognition"/>
    <property type="evidence" value="ECO:0007669"/>
    <property type="project" value="TreeGrafter"/>
</dbReference>
<keyword evidence="7" id="KW-0325">Glycoprotein</keyword>
<evidence type="ECO:0000256" key="8">
    <source>
        <dbReference type="ARBA" id="ARBA00023288"/>
    </source>
</evidence>
<dbReference type="InterPro" id="IPR046354">
    <property type="entry name" value="SPACA4/Bouncer"/>
</dbReference>
<comment type="caution">
    <text evidence="12">The sequence shown here is derived from an EMBL/GenBank/DDBJ whole genome shotgun (WGS) entry which is preliminary data.</text>
</comment>
<keyword evidence="4 10" id="KW-0732">Signal</keyword>
<dbReference type="PANTHER" id="PTHR47613:SF1">
    <property type="entry name" value="SPERM ACROSOME MEMBRANE-ASSOCIATED PROTEIN 4"/>
    <property type="match status" value="1"/>
</dbReference>
<gene>
    <name evidence="12" type="ORF">KOW79_012641</name>
</gene>
<dbReference type="AlphaFoldDB" id="A0A9D3NM56"/>
<dbReference type="InterPro" id="IPR016054">
    <property type="entry name" value="LY6_UPA_recep-like"/>
</dbReference>
<evidence type="ECO:0000259" key="11">
    <source>
        <dbReference type="Pfam" id="PF00021"/>
    </source>
</evidence>
<evidence type="ECO:0000313" key="12">
    <source>
        <dbReference type="EMBL" id="KAG7324625.1"/>
    </source>
</evidence>
<dbReference type="GO" id="GO:0098552">
    <property type="term" value="C:side of membrane"/>
    <property type="evidence" value="ECO:0007669"/>
    <property type="project" value="UniProtKB-KW"/>
</dbReference>
<feature type="domain" description="UPAR/Ly6" evidence="11">
    <location>
        <begin position="20"/>
        <end position="102"/>
    </location>
</feature>
<evidence type="ECO:0000256" key="10">
    <source>
        <dbReference type="SAM" id="SignalP"/>
    </source>
</evidence>
<keyword evidence="3" id="KW-0336">GPI-anchor</keyword>
<dbReference type="PANTHER" id="PTHR47613">
    <property type="entry name" value="SPERM ACROSOME MEMBRANE-ASSOCIATED PROTEIN 4"/>
    <property type="match status" value="1"/>
</dbReference>
<feature type="signal peptide" evidence="10">
    <location>
        <begin position="1"/>
        <end position="20"/>
    </location>
</feature>
<reference evidence="12 13" key="1">
    <citation type="submission" date="2021-06" db="EMBL/GenBank/DDBJ databases">
        <title>Chromosome-level genome assembly of the red-tail catfish (Hemibagrus wyckioides).</title>
        <authorList>
            <person name="Shao F."/>
        </authorList>
    </citation>
    <scope>NUCLEOTIDE SEQUENCE [LARGE SCALE GENOMIC DNA]</scope>
    <source>
        <strain evidence="12">EC202008001</strain>
        <tissue evidence="12">Blood</tissue>
    </source>
</reference>
<evidence type="ECO:0000256" key="5">
    <source>
        <dbReference type="ARBA" id="ARBA00023136"/>
    </source>
</evidence>
<comment type="similarity">
    <text evidence="9">Belongs to the SPACA4/bouncer family.</text>
</comment>
<evidence type="ECO:0000256" key="6">
    <source>
        <dbReference type="ARBA" id="ARBA00023157"/>
    </source>
</evidence>
<proteinExistence type="inferred from homology"/>
<dbReference type="Proteomes" id="UP000824219">
    <property type="component" value="Linkage Group LG14"/>
</dbReference>